<keyword evidence="1" id="KW-0732">Signal</keyword>
<gene>
    <name evidence="2" type="ORF">Defa_20500</name>
</gene>
<dbReference type="Proteomes" id="UP001628192">
    <property type="component" value="Unassembled WGS sequence"/>
</dbReference>
<keyword evidence="3" id="KW-1185">Reference proteome</keyword>
<evidence type="ECO:0000313" key="2">
    <source>
        <dbReference type="EMBL" id="GAB1254563.1"/>
    </source>
</evidence>
<feature type="signal peptide" evidence="1">
    <location>
        <begin position="1"/>
        <end position="20"/>
    </location>
</feature>
<evidence type="ECO:0008006" key="4">
    <source>
        <dbReference type="Google" id="ProtNLM"/>
    </source>
</evidence>
<comment type="caution">
    <text evidence="2">The sequence shown here is derived from an EMBL/GenBank/DDBJ whole genome shotgun (WGS) entry which is preliminary data.</text>
</comment>
<sequence>MFKVSVALILILSLAAVASAEEGFDVRKVRWGMSEVDVRYSETGLKPAEINANTLVYSEEVFSYPCSIAYEFINDKLFSVTYAFDIKNKGDALMLTHKMKLILGEKYKEDKKASDKLSEIEKKFISCYANDRTRVTLADTSMLPSKFVGVIYKSIELSPLAEAKEKAKKDAADAEKRKKFEEESRQF</sequence>
<reference evidence="2 3" key="1">
    <citation type="journal article" date="2025" name="Int. J. Syst. Evol. Microbiol.">
        <title>Desulfovibrio falkowii sp. nov., Porphyromonas miyakawae sp. nov., Mediterraneibacter flintii sp. nov. and Owariibacterium komagatae gen. nov., sp. nov., isolated from human faeces.</title>
        <authorList>
            <person name="Hamaguchi T."/>
            <person name="Ohara M."/>
            <person name="Hisatomi A."/>
            <person name="Sekiguchi K."/>
            <person name="Takeda J.I."/>
            <person name="Ueyama J."/>
            <person name="Ito M."/>
            <person name="Nishiwaki H."/>
            <person name="Ogi T."/>
            <person name="Hirayama M."/>
            <person name="Ohkuma M."/>
            <person name="Sakamoto M."/>
            <person name="Ohno K."/>
        </authorList>
    </citation>
    <scope>NUCLEOTIDE SEQUENCE [LARGE SCALE GENOMIC DNA]</scope>
    <source>
        <strain evidence="2 3">13CB8C</strain>
    </source>
</reference>
<proteinExistence type="predicted"/>
<feature type="chain" id="PRO_5045670936" description="DUF4468 domain-containing protein" evidence="1">
    <location>
        <begin position="21"/>
        <end position="187"/>
    </location>
</feature>
<evidence type="ECO:0000256" key="1">
    <source>
        <dbReference type="SAM" id="SignalP"/>
    </source>
</evidence>
<name>A0ABQ0EA69_9BACT</name>
<dbReference type="RefSeq" id="WP_407844818.1">
    <property type="nucleotide sequence ID" value="NZ_BAAFSG010000001.1"/>
</dbReference>
<evidence type="ECO:0000313" key="3">
    <source>
        <dbReference type="Proteomes" id="UP001628192"/>
    </source>
</evidence>
<organism evidence="2 3">
    <name type="scientific">Desulfovibrio falkowii</name>
    <dbReference type="NCBI Taxonomy" id="3136602"/>
    <lineage>
        <taxon>Bacteria</taxon>
        <taxon>Pseudomonadati</taxon>
        <taxon>Thermodesulfobacteriota</taxon>
        <taxon>Desulfovibrionia</taxon>
        <taxon>Desulfovibrionales</taxon>
        <taxon>Desulfovibrionaceae</taxon>
        <taxon>Desulfovibrio</taxon>
    </lineage>
</organism>
<accession>A0ABQ0EA69</accession>
<protein>
    <recommendedName>
        <fullName evidence="4">DUF4468 domain-containing protein</fullName>
    </recommendedName>
</protein>
<dbReference type="EMBL" id="BAAFSG010000001">
    <property type="protein sequence ID" value="GAB1254563.1"/>
    <property type="molecule type" value="Genomic_DNA"/>
</dbReference>